<sequence>MSVAGFGDSNALFKVYIGNRPSYKIESQTQSIRPLKTREIYDIGQACGNGWRKVFNVYAKLLYALSCGAINGHSYQSWQQYRDNALLQESSATALLFSAPDFTHANALHMIMGRTYANTLSLPPSLVWLNKEFAIDKINRLIVCPYFDYRQLSNHKIIFLVDLIKQEFGACLLEP</sequence>
<name>A0A6M4MC55_9ALTE</name>
<dbReference type="RefSeq" id="WP_075608299.1">
    <property type="nucleotide sequence ID" value="NZ_CP052766.1"/>
</dbReference>
<dbReference type="Pfam" id="PF22098">
    <property type="entry name" value="DUF6942"/>
    <property type="match status" value="1"/>
</dbReference>
<proteinExistence type="predicted"/>
<dbReference type="EMBL" id="CP052766">
    <property type="protein sequence ID" value="QJR80388.1"/>
    <property type="molecule type" value="Genomic_DNA"/>
</dbReference>
<reference evidence="1 2" key="2">
    <citation type="submission" date="2020-04" db="EMBL/GenBank/DDBJ databases">
        <title>Complete genome sequence of Alteromonas pelagimontana 5.12T.</title>
        <authorList>
            <person name="Sinha R.K."/>
            <person name="Krishnan K.P."/>
            <person name="Kurian J.P."/>
        </authorList>
    </citation>
    <scope>NUCLEOTIDE SEQUENCE [LARGE SCALE GENOMIC DNA]</scope>
    <source>
        <strain evidence="1 2">5.12</strain>
    </source>
</reference>
<reference evidence="2" key="1">
    <citation type="submission" date="2014-12" db="EMBL/GenBank/DDBJ databases">
        <title>Complete genome sequence of a multi-drug resistant Klebsiella pneumoniae.</title>
        <authorList>
            <person name="Hua X."/>
            <person name="Chen Q."/>
            <person name="Li X."/>
            <person name="Feng Y."/>
            <person name="Ruan Z."/>
            <person name="Yu Y."/>
        </authorList>
    </citation>
    <scope>NUCLEOTIDE SEQUENCE [LARGE SCALE GENOMIC DNA]</scope>
    <source>
        <strain evidence="2">5.12</strain>
    </source>
</reference>
<dbReference type="KEGG" id="apel:CA267_006165"/>
<dbReference type="InterPro" id="IPR054222">
    <property type="entry name" value="DUF6942"/>
</dbReference>
<dbReference type="OrthoDB" id="6077837at2"/>
<evidence type="ECO:0000313" key="1">
    <source>
        <dbReference type="EMBL" id="QJR80388.1"/>
    </source>
</evidence>
<dbReference type="Proteomes" id="UP000219285">
    <property type="component" value="Chromosome"/>
</dbReference>
<evidence type="ECO:0000313" key="2">
    <source>
        <dbReference type="Proteomes" id="UP000219285"/>
    </source>
</evidence>
<keyword evidence="2" id="KW-1185">Reference proteome</keyword>
<gene>
    <name evidence="1" type="ORF">CA267_006165</name>
</gene>
<organism evidence="1 2">
    <name type="scientific">Alteromonas pelagimontana</name>
    <dbReference type="NCBI Taxonomy" id="1858656"/>
    <lineage>
        <taxon>Bacteria</taxon>
        <taxon>Pseudomonadati</taxon>
        <taxon>Pseudomonadota</taxon>
        <taxon>Gammaproteobacteria</taxon>
        <taxon>Alteromonadales</taxon>
        <taxon>Alteromonadaceae</taxon>
        <taxon>Alteromonas/Salinimonas group</taxon>
        <taxon>Alteromonas</taxon>
    </lineage>
</organism>
<dbReference type="AlphaFoldDB" id="A0A6M4MC55"/>
<protein>
    <submittedName>
        <fullName evidence="1">Uncharacterized protein</fullName>
    </submittedName>
</protein>
<accession>A0A6M4MC55</accession>